<keyword evidence="1" id="KW-0472">Membrane</keyword>
<evidence type="ECO:0000256" key="1">
    <source>
        <dbReference type="SAM" id="Phobius"/>
    </source>
</evidence>
<dbReference type="Pfam" id="PF03956">
    <property type="entry name" value="Lys_export"/>
    <property type="match status" value="1"/>
</dbReference>
<comment type="caution">
    <text evidence="2">The sequence shown here is derived from an EMBL/GenBank/DDBJ whole genome shotgun (WGS) entry which is preliminary data.</text>
</comment>
<keyword evidence="1" id="KW-0812">Transmembrane</keyword>
<feature type="transmembrane region" description="Helical" evidence="1">
    <location>
        <begin position="64"/>
        <end position="86"/>
    </location>
</feature>
<keyword evidence="1" id="KW-1133">Transmembrane helix</keyword>
<dbReference type="GO" id="GO:0015661">
    <property type="term" value="F:L-lysine efflux transmembrane transporter activity"/>
    <property type="evidence" value="ECO:0007669"/>
    <property type="project" value="InterPro"/>
</dbReference>
<gene>
    <name evidence="2" type="ORF">IAB82_05255</name>
</gene>
<accession>A0A9D9IFG1</accession>
<feature type="transmembrane region" description="Helical" evidence="1">
    <location>
        <begin position="27"/>
        <end position="44"/>
    </location>
</feature>
<organism evidence="2 3">
    <name type="scientific">Candidatus Cryptobacteroides faecavium</name>
    <dbReference type="NCBI Taxonomy" id="2840762"/>
    <lineage>
        <taxon>Bacteria</taxon>
        <taxon>Pseudomonadati</taxon>
        <taxon>Bacteroidota</taxon>
        <taxon>Bacteroidia</taxon>
        <taxon>Bacteroidales</taxon>
        <taxon>Candidatus Cryptobacteroides</taxon>
    </lineage>
</organism>
<evidence type="ECO:0000313" key="3">
    <source>
        <dbReference type="Proteomes" id="UP000823603"/>
    </source>
</evidence>
<evidence type="ECO:0000313" key="2">
    <source>
        <dbReference type="EMBL" id="MBO8471186.1"/>
    </source>
</evidence>
<name>A0A9D9IFG1_9BACT</name>
<reference evidence="2" key="2">
    <citation type="journal article" date="2021" name="PeerJ">
        <title>Extensive microbial diversity within the chicken gut microbiome revealed by metagenomics and culture.</title>
        <authorList>
            <person name="Gilroy R."/>
            <person name="Ravi A."/>
            <person name="Getino M."/>
            <person name="Pursley I."/>
            <person name="Horton D.L."/>
            <person name="Alikhan N.F."/>
            <person name="Baker D."/>
            <person name="Gharbi K."/>
            <person name="Hall N."/>
            <person name="Watson M."/>
            <person name="Adriaenssens E.M."/>
            <person name="Foster-Nyarko E."/>
            <person name="Jarju S."/>
            <person name="Secka A."/>
            <person name="Antonio M."/>
            <person name="Oren A."/>
            <person name="Chaudhuri R.R."/>
            <person name="La Ragione R."/>
            <person name="Hildebrand F."/>
            <person name="Pallen M.J."/>
        </authorList>
    </citation>
    <scope>NUCLEOTIDE SEQUENCE</scope>
    <source>
        <strain evidence="2">B2-22910</strain>
    </source>
</reference>
<reference evidence="2" key="1">
    <citation type="submission" date="2020-10" db="EMBL/GenBank/DDBJ databases">
        <authorList>
            <person name="Gilroy R."/>
        </authorList>
    </citation>
    <scope>NUCLEOTIDE SEQUENCE</scope>
    <source>
        <strain evidence="2">B2-22910</strain>
    </source>
</reference>
<dbReference type="Proteomes" id="UP000823603">
    <property type="component" value="Unassembled WGS sequence"/>
</dbReference>
<protein>
    <submittedName>
        <fullName evidence="2">LysO family transporter</fullName>
    </submittedName>
</protein>
<dbReference type="AlphaFoldDB" id="A0A9D9IFG1"/>
<sequence length="92" mass="10107">MFYIIMTMFIGVGAGYLLRRVKVLSHIGKAISLTIYVMLFFLGVKIGTNEQILRNFSTLGLQALLLAVAGAAGSIAAASLVYRFFFKKKEGR</sequence>
<dbReference type="EMBL" id="JADIMB010000075">
    <property type="protein sequence ID" value="MBO8471186.1"/>
    <property type="molecule type" value="Genomic_DNA"/>
</dbReference>
<dbReference type="InterPro" id="IPR005642">
    <property type="entry name" value="LysO"/>
</dbReference>
<proteinExistence type="predicted"/>